<dbReference type="AlphaFoldDB" id="A0A540NGD6"/>
<evidence type="ECO:0000256" key="2">
    <source>
        <dbReference type="SAM" id="SignalP"/>
    </source>
</evidence>
<keyword evidence="1" id="KW-0472">Membrane</keyword>
<feature type="transmembrane region" description="Helical" evidence="1">
    <location>
        <begin position="134"/>
        <end position="152"/>
    </location>
</feature>
<feature type="signal peptide" evidence="2">
    <location>
        <begin position="1"/>
        <end position="28"/>
    </location>
</feature>
<keyword evidence="1" id="KW-1133">Transmembrane helix</keyword>
<keyword evidence="2" id="KW-0732">Signal</keyword>
<evidence type="ECO:0000256" key="1">
    <source>
        <dbReference type="SAM" id="Phobius"/>
    </source>
</evidence>
<name>A0A540NGD6_MALBA</name>
<evidence type="ECO:0008006" key="5">
    <source>
        <dbReference type="Google" id="ProtNLM"/>
    </source>
</evidence>
<accession>A0A540NGD6</accession>
<protein>
    <recommendedName>
        <fullName evidence="5">Secreted protein</fullName>
    </recommendedName>
</protein>
<keyword evidence="1" id="KW-0812">Transmembrane</keyword>
<evidence type="ECO:0000313" key="3">
    <source>
        <dbReference type="EMBL" id="TQE10102.1"/>
    </source>
</evidence>
<proteinExistence type="predicted"/>
<dbReference type="EMBL" id="VIEB01000048">
    <property type="protein sequence ID" value="TQE10102.1"/>
    <property type="molecule type" value="Genomic_DNA"/>
</dbReference>
<comment type="caution">
    <text evidence="3">The sequence shown here is derived from an EMBL/GenBank/DDBJ whole genome shotgun (WGS) entry which is preliminary data.</text>
</comment>
<feature type="chain" id="PRO_5022020807" description="Secreted protein" evidence="2">
    <location>
        <begin position="29"/>
        <end position="253"/>
    </location>
</feature>
<gene>
    <name evidence="3" type="ORF">C1H46_004272</name>
</gene>
<organism evidence="3 4">
    <name type="scientific">Malus baccata</name>
    <name type="common">Siberian crab apple</name>
    <name type="synonym">Pyrus baccata</name>
    <dbReference type="NCBI Taxonomy" id="106549"/>
    <lineage>
        <taxon>Eukaryota</taxon>
        <taxon>Viridiplantae</taxon>
        <taxon>Streptophyta</taxon>
        <taxon>Embryophyta</taxon>
        <taxon>Tracheophyta</taxon>
        <taxon>Spermatophyta</taxon>
        <taxon>Magnoliopsida</taxon>
        <taxon>eudicotyledons</taxon>
        <taxon>Gunneridae</taxon>
        <taxon>Pentapetalae</taxon>
        <taxon>rosids</taxon>
        <taxon>fabids</taxon>
        <taxon>Rosales</taxon>
        <taxon>Rosaceae</taxon>
        <taxon>Amygdaloideae</taxon>
        <taxon>Maleae</taxon>
        <taxon>Malus</taxon>
    </lineage>
</organism>
<keyword evidence="4" id="KW-1185">Reference proteome</keyword>
<sequence>MICCVRAHAALAAISFLFVAFCFSHCRAAKWQPPNSCADPVLTCCQSSLHVLCPQGFRALTSWFPLPQGSSPTPKLLYVLTFSFPRTDHNFPVLTSLPTSLPLSASVSLTSLPKGSLIISVSPFPCLPPSEAHFYLYLFLWFAIHALFFPSTTFSSAHLTSYCCQSAIHCIFCSIPAPSPTLPPLILRASTISSFWPSCLLLYFFYSFSSCKAAFFSLCTCLASHFLQLQRQPFLTLWIQEKSRGPFGNKRKI</sequence>
<dbReference type="Proteomes" id="UP000315295">
    <property type="component" value="Unassembled WGS sequence"/>
</dbReference>
<reference evidence="3 4" key="1">
    <citation type="journal article" date="2019" name="G3 (Bethesda)">
        <title>Sequencing of a Wild Apple (Malus baccata) Genome Unravels the Differences Between Cultivated and Wild Apple Species Regarding Disease Resistance and Cold Tolerance.</title>
        <authorList>
            <person name="Chen X."/>
        </authorList>
    </citation>
    <scope>NUCLEOTIDE SEQUENCE [LARGE SCALE GENOMIC DNA]</scope>
    <source>
        <strain evidence="4">cv. Shandingzi</strain>
        <tissue evidence="3">Leaves</tissue>
    </source>
</reference>
<evidence type="ECO:0000313" key="4">
    <source>
        <dbReference type="Proteomes" id="UP000315295"/>
    </source>
</evidence>